<dbReference type="PANTHER" id="PTHR39082">
    <property type="entry name" value="PHOSPHOLIPASE C-BETA-2-RELATED"/>
    <property type="match status" value="1"/>
</dbReference>
<keyword evidence="5" id="KW-1185">Reference proteome</keyword>
<evidence type="ECO:0000259" key="2">
    <source>
        <dbReference type="Pfam" id="PF02591"/>
    </source>
</evidence>
<feature type="coiled-coil region" evidence="1">
    <location>
        <begin position="51"/>
        <end position="151"/>
    </location>
</feature>
<dbReference type="Pfam" id="PF02591">
    <property type="entry name" value="Zn_ribbon_9"/>
    <property type="match status" value="1"/>
</dbReference>
<dbReference type="Proteomes" id="UP000444980">
    <property type="component" value="Unassembled WGS sequence"/>
</dbReference>
<feature type="domain" description="C4-type zinc ribbon" evidence="2">
    <location>
        <begin position="203"/>
        <end position="237"/>
    </location>
</feature>
<organism evidence="4 5">
    <name type="scientific">Gordonia crocea</name>
    <dbReference type="NCBI Taxonomy" id="589162"/>
    <lineage>
        <taxon>Bacteria</taxon>
        <taxon>Bacillati</taxon>
        <taxon>Actinomycetota</taxon>
        <taxon>Actinomycetes</taxon>
        <taxon>Mycobacteriales</taxon>
        <taxon>Gordoniaceae</taxon>
        <taxon>Gordonia</taxon>
    </lineage>
</organism>
<evidence type="ECO:0008006" key="6">
    <source>
        <dbReference type="Google" id="ProtNLM"/>
    </source>
</evidence>
<dbReference type="Gene3D" id="1.10.287.1490">
    <property type="match status" value="1"/>
</dbReference>
<evidence type="ECO:0000313" key="5">
    <source>
        <dbReference type="Proteomes" id="UP000444980"/>
    </source>
</evidence>
<dbReference type="InterPro" id="IPR056003">
    <property type="entry name" value="CT398_CC_hairpin"/>
</dbReference>
<dbReference type="Pfam" id="PF24481">
    <property type="entry name" value="CT398_CC"/>
    <property type="match status" value="1"/>
</dbReference>
<comment type="caution">
    <text evidence="4">The sequence shown here is derived from an EMBL/GenBank/DDBJ whole genome shotgun (WGS) entry which is preliminary data.</text>
</comment>
<gene>
    <name evidence="4" type="ORF">nbrc107697_25720</name>
</gene>
<proteinExistence type="predicted"/>
<dbReference type="RefSeq" id="WP_161927940.1">
    <property type="nucleotide sequence ID" value="NZ_BJOU01000002.1"/>
</dbReference>
<dbReference type="OrthoDB" id="9784388at2"/>
<name>A0A7I9V059_9ACTN</name>
<dbReference type="PANTHER" id="PTHR39082:SF1">
    <property type="entry name" value="SCAVENGER RECEPTOR CLASS A MEMBER 3"/>
    <property type="match status" value="1"/>
</dbReference>
<protein>
    <recommendedName>
        <fullName evidence="6">C4-type zinc ribbon domain-containing protein</fullName>
    </recommendedName>
</protein>
<dbReference type="InterPro" id="IPR003743">
    <property type="entry name" value="Zf-RING_7"/>
</dbReference>
<feature type="domain" description="CT398-like coiled coil hairpin" evidence="3">
    <location>
        <begin position="14"/>
        <end position="191"/>
    </location>
</feature>
<evidence type="ECO:0000259" key="3">
    <source>
        <dbReference type="Pfam" id="PF24481"/>
    </source>
</evidence>
<dbReference type="EMBL" id="BJOU01000002">
    <property type="protein sequence ID" value="GED98533.1"/>
    <property type="molecule type" value="Genomic_DNA"/>
</dbReference>
<evidence type="ECO:0000256" key="1">
    <source>
        <dbReference type="SAM" id="Coils"/>
    </source>
</evidence>
<dbReference type="AlphaFoldDB" id="A0A7I9V059"/>
<reference evidence="5" key="1">
    <citation type="submission" date="2019-06" db="EMBL/GenBank/DDBJ databases">
        <title>Gordonia isolated from sludge of a wastewater treatment plant.</title>
        <authorList>
            <person name="Tamura T."/>
            <person name="Aoyama K."/>
            <person name="Kang Y."/>
            <person name="Saito S."/>
            <person name="Akiyama N."/>
            <person name="Yazawa K."/>
            <person name="Gonoi T."/>
            <person name="Mikami Y."/>
        </authorList>
    </citation>
    <scope>NUCLEOTIDE SEQUENCE [LARGE SCALE GENOMIC DNA]</scope>
    <source>
        <strain evidence="5">NBRC 107697</strain>
    </source>
</reference>
<accession>A0A7I9V059</accession>
<evidence type="ECO:0000313" key="4">
    <source>
        <dbReference type="EMBL" id="GED98533.1"/>
    </source>
</evidence>
<sequence length="245" mass="26879">MKVEAARQRIMLEVAEVDADLAKLRHRRGTLAEDAEIAAINEKIGVARDEAVRADIAAEDLDREYKRLEGEVNGMRTREERDSALLNQTGMAPKALSELQHELAGLVRRRGVAEDELLDLMEQQEATTAEHTRARELVASLEAQVRTVEERRDVSAGELDGKIADLTARRTAVVADAPGELLAVYERQIAHGKPGAGLLRQRRCGGCRMELDRGTLATIAAAAEDDVVRCEECGALLIRTHESGL</sequence>
<dbReference type="InterPro" id="IPR052376">
    <property type="entry name" value="Oxidative_Scav/Glycosyltrans"/>
</dbReference>
<keyword evidence="1" id="KW-0175">Coiled coil</keyword>